<dbReference type="EMBL" id="CAJJDN010000003">
    <property type="protein sequence ID" value="CAD8049118.1"/>
    <property type="molecule type" value="Genomic_DNA"/>
</dbReference>
<accession>A0A8S1K125</accession>
<dbReference type="InterPro" id="IPR001736">
    <property type="entry name" value="PLipase_D/transphosphatidylase"/>
</dbReference>
<comment type="similarity">
    <text evidence="4">Belongs to the phospholipase D family. MitoPLD/Zucchini subfamily.</text>
</comment>
<dbReference type="AlphaFoldDB" id="A0A8S1K125"/>
<dbReference type="SMART" id="SM00155">
    <property type="entry name" value="PLDc"/>
    <property type="match status" value="1"/>
</dbReference>
<dbReference type="PANTHER" id="PTHR43856">
    <property type="entry name" value="CARDIOLIPIN HYDROLASE"/>
    <property type="match status" value="1"/>
</dbReference>
<gene>
    <name evidence="8" type="ORF">PSON_ATCC_30995.1.T0030578</name>
</gene>
<dbReference type="InterPro" id="IPR025202">
    <property type="entry name" value="PLD-like_dom"/>
</dbReference>
<dbReference type="Proteomes" id="UP000692954">
    <property type="component" value="Unassembled WGS sequence"/>
</dbReference>
<protein>
    <recommendedName>
        <fullName evidence="5">Mitochondrial cardiolipin hydrolase</fullName>
    </recommendedName>
</protein>
<keyword evidence="3" id="KW-0443">Lipid metabolism</keyword>
<dbReference type="InterPro" id="IPR051406">
    <property type="entry name" value="PLD_domain"/>
</dbReference>
<keyword evidence="9" id="KW-1185">Reference proteome</keyword>
<dbReference type="Pfam" id="PF13091">
    <property type="entry name" value="PLDc_2"/>
    <property type="match status" value="1"/>
</dbReference>
<dbReference type="GO" id="GO:0016042">
    <property type="term" value="P:lipid catabolic process"/>
    <property type="evidence" value="ECO:0007669"/>
    <property type="project" value="UniProtKB-KW"/>
</dbReference>
<feature type="compositionally biased region" description="Polar residues" evidence="6">
    <location>
        <begin position="194"/>
        <end position="206"/>
    </location>
</feature>
<name>A0A8S1K125_9CILI</name>
<evidence type="ECO:0000259" key="7">
    <source>
        <dbReference type="PROSITE" id="PS50035"/>
    </source>
</evidence>
<keyword evidence="1" id="KW-0378">Hydrolase</keyword>
<dbReference type="GO" id="GO:0005739">
    <property type="term" value="C:mitochondrion"/>
    <property type="evidence" value="ECO:0007669"/>
    <property type="project" value="TreeGrafter"/>
</dbReference>
<evidence type="ECO:0000256" key="1">
    <source>
        <dbReference type="ARBA" id="ARBA00022801"/>
    </source>
</evidence>
<proteinExistence type="inferred from homology"/>
<evidence type="ECO:0000313" key="9">
    <source>
        <dbReference type="Proteomes" id="UP000692954"/>
    </source>
</evidence>
<feature type="compositionally biased region" description="Basic residues" evidence="6">
    <location>
        <begin position="209"/>
        <end position="233"/>
    </location>
</feature>
<evidence type="ECO:0000256" key="2">
    <source>
        <dbReference type="ARBA" id="ARBA00022963"/>
    </source>
</evidence>
<evidence type="ECO:0000256" key="4">
    <source>
        <dbReference type="ARBA" id="ARBA00038012"/>
    </source>
</evidence>
<evidence type="ECO:0000313" key="8">
    <source>
        <dbReference type="EMBL" id="CAD8049118.1"/>
    </source>
</evidence>
<comment type="caution">
    <text evidence="8">The sequence shown here is derived from an EMBL/GenBank/DDBJ whole genome shotgun (WGS) entry which is preliminary data.</text>
</comment>
<feature type="region of interest" description="Disordered" evidence="6">
    <location>
        <begin position="194"/>
        <end position="235"/>
    </location>
</feature>
<reference evidence="8" key="1">
    <citation type="submission" date="2021-01" db="EMBL/GenBank/DDBJ databases">
        <authorList>
            <consortium name="Genoscope - CEA"/>
            <person name="William W."/>
        </authorList>
    </citation>
    <scope>NUCLEOTIDE SEQUENCE</scope>
</reference>
<evidence type="ECO:0000256" key="5">
    <source>
        <dbReference type="ARBA" id="ARBA00040549"/>
    </source>
</evidence>
<dbReference type="PROSITE" id="PS50035">
    <property type="entry name" value="PLD"/>
    <property type="match status" value="1"/>
</dbReference>
<dbReference type="OrthoDB" id="310657at2759"/>
<sequence length="271" mass="31554">MGVGQSDQVIIEPLFFPSKDNEQKFIQFLSQAKRYIRICIYTFTNQNIVDKIIQMMRENPKLKIQIIADDAQTINLTKQLEILDEIQKVGNGQVEIKLDNSTASLMHNKYLVIDSDYVATGSFNWTKAAVKTNKENILLIKSKTLVKQFDENFQSLWQEFKFMNDRREEQKQKQINKAGRADQAAKKVEQIKNANLDNPNPTQAETLTKRKKAPKTLKLPKKHKPAKVPKYSKKPSTISKKIKKVTDKMMQKMKKVIQWGRNIPQKIFRRM</sequence>
<evidence type="ECO:0000256" key="6">
    <source>
        <dbReference type="SAM" id="MobiDB-lite"/>
    </source>
</evidence>
<evidence type="ECO:0000256" key="3">
    <source>
        <dbReference type="ARBA" id="ARBA00023098"/>
    </source>
</evidence>
<keyword evidence="2" id="KW-0442">Lipid degradation</keyword>
<dbReference type="PANTHER" id="PTHR43856:SF1">
    <property type="entry name" value="MITOCHONDRIAL CARDIOLIPIN HYDROLASE"/>
    <property type="match status" value="1"/>
</dbReference>
<feature type="domain" description="PLD phosphodiesterase" evidence="7">
    <location>
        <begin position="102"/>
        <end position="129"/>
    </location>
</feature>
<dbReference type="GO" id="GO:0016891">
    <property type="term" value="F:RNA endonuclease activity producing 5'-phosphomonoesters, hydrolytic mechanism"/>
    <property type="evidence" value="ECO:0007669"/>
    <property type="project" value="TreeGrafter"/>
</dbReference>
<organism evidence="8 9">
    <name type="scientific">Paramecium sonneborni</name>
    <dbReference type="NCBI Taxonomy" id="65129"/>
    <lineage>
        <taxon>Eukaryota</taxon>
        <taxon>Sar</taxon>
        <taxon>Alveolata</taxon>
        <taxon>Ciliophora</taxon>
        <taxon>Intramacronucleata</taxon>
        <taxon>Oligohymenophorea</taxon>
        <taxon>Peniculida</taxon>
        <taxon>Parameciidae</taxon>
        <taxon>Paramecium</taxon>
    </lineage>
</organism>